<dbReference type="EMBL" id="BNJJ01000007">
    <property type="protein sequence ID" value="GHO84827.1"/>
    <property type="molecule type" value="Genomic_DNA"/>
</dbReference>
<dbReference type="InterPro" id="IPR027417">
    <property type="entry name" value="P-loop_NTPase"/>
</dbReference>
<dbReference type="PANTHER" id="PTHR42788">
    <property type="entry name" value="TAURINE IMPORT ATP-BINDING PROTEIN-RELATED"/>
    <property type="match status" value="1"/>
</dbReference>
<dbReference type="PROSITE" id="PS00211">
    <property type="entry name" value="ABC_TRANSPORTER_1"/>
    <property type="match status" value="1"/>
</dbReference>
<keyword evidence="2" id="KW-0547">Nucleotide-binding</keyword>
<name>A0ABQ3VF87_9CHLR</name>
<dbReference type="InterPro" id="IPR017871">
    <property type="entry name" value="ABC_transporter-like_CS"/>
</dbReference>
<dbReference type="Pfam" id="PF00005">
    <property type="entry name" value="ABC_tran"/>
    <property type="match status" value="1"/>
</dbReference>
<dbReference type="GO" id="GO:0005524">
    <property type="term" value="F:ATP binding"/>
    <property type="evidence" value="ECO:0007669"/>
    <property type="project" value="UniProtKB-KW"/>
</dbReference>
<keyword evidence="1" id="KW-0813">Transport</keyword>
<evidence type="ECO:0000313" key="6">
    <source>
        <dbReference type="Proteomes" id="UP000635565"/>
    </source>
</evidence>
<dbReference type="CDD" id="cd03293">
    <property type="entry name" value="ABC_NrtD_SsuB_transporters"/>
    <property type="match status" value="1"/>
</dbReference>
<dbReference type="Proteomes" id="UP000635565">
    <property type="component" value="Unassembled WGS sequence"/>
</dbReference>
<accession>A0ABQ3VF87</accession>
<evidence type="ECO:0000256" key="3">
    <source>
        <dbReference type="ARBA" id="ARBA00022840"/>
    </source>
</evidence>
<proteinExistence type="predicted"/>
<dbReference type="RefSeq" id="WP_201362456.1">
    <property type="nucleotide sequence ID" value="NZ_BNJJ01000007.1"/>
</dbReference>
<evidence type="ECO:0000256" key="2">
    <source>
        <dbReference type="ARBA" id="ARBA00022741"/>
    </source>
</evidence>
<dbReference type="InterPro" id="IPR003439">
    <property type="entry name" value="ABC_transporter-like_ATP-bd"/>
</dbReference>
<gene>
    <name evidence="5" type="ORF">KSZ_28330</name>
</gene>
<evidence type="ECO:0000313" key="5">
    <source>
        <dbReference type="EMBL" id="GHO84827.1"/>
    </source>
</evidence>
<reference evidence="5 6" key="1">
    <citation type="journal article" date="2021" name="Int. J. Syst. Evol. Microbiol.">
        <title>Reticulibacter mediterranei gen. nov., sp. nov., within the new family Reticulibacteraceae fam. nov., and Ktedonospora formicarum gen. nov., sp. nov., Ktedonobacter robiniae sp. nov., Dictyobacter formicarum sp. nov. and Dictyobacter arantiisoli sp. nov., belonging to the class Ktedonobacteria.</title>
        <authorList>
            <person name="Yabe S."/>
            <person name="Zheng Y."/>
            <person name="Wang C.M."/>
            <person name="Sakai Y."/>
            <person name="Abe K."/>
            <person name="Yokota A."/>
            <person name="Donadio S."/>
            <person name="Cavaletti L."/>
            <person name="Monciardini P."/>
        </authorList>
    </citation>
    <scope>NUCLEOTIDE SEQUENCE [LARGE SCALE GENOMIC DNA]</scope>
    <source>
        <strain evidence="5 6">SOSP1-9</strain>
    </source>
</reference>
<evidence type="ECO:0000259" key="4">
    <source>
        <dbReference type="PROSITE" id="PS50893"/>
    </source>
</evidence>
<evidence type="ECO:0000256" key="1">
    <source>
        <dbReference type="ARBA" id="ARBA00022448"/>
    </source>
</evidence>
<sequence length="288" mass="31871">MSQSTVHIRSSIGSGSGDGLSPLAGGNSLRIEGVSKTFVDGERVVEALHPVDLAIQPGEFVCFLGPSGCGKSTLLSIIAGLEQASSGAIFANHKEVQGPGTDRILLFQEAALFPWLDVQQNVEFGLRQARIPRKQRAEIARHYLNMVNLNGFEHSYPHQLSGGMRQRAAIARALAIDPEILLMDEPFGALDAFTRDKLHAQVEAIWRETRKTVLFVTHNVREAVALGDRVIVFAPRPGRIVRDFPIHLPRPRSLEDHQLVDKAAEILEVLRNEMQKQEQEEEFGSLIH</sequence>
<comment type="caution">
    <text evidence="5">The sequence shown here is derived from an EMBL/GenBank/DDBJ whole genome shotgun (WGS) entry which is preliminary data.</text>
</comment>
<organism evidence="5 6">
    <name type="scientific">Dictyobacter formicarum</name>
    <dbReference type="NCBI Taxonomy" id="2778368"/>
    <lineage>
        <taxon>Bacteria</taxon>
        <taxon>Bacillati</taxon>
        <taxon>Chloroflexota</taxon>
        <taxon>Ktedonobacteria</taxon>
        <taxon>Ktedonobacterales</taxon>
        <taxon>Dictyobacteraceae</taxon>
        <taxon>Dictyobacter</taxon>
    </lineage>
</organism>
<dbReference type="Gene3D" id="3.40.50.300">
    <property type="entry name" value="P-loop containing nucleotide triphosphate hydrolases"/>
    <property type="match status" value="1"/>
</dbReference>
<keyword evidence="6" id="KW-1185">Reference proteome</keyword>
<dbReference type="PROSITE" id="PS50893">
    <property type="entry name" value="ABC_TRANSPORTER_2"/>
    <property type="match status" value="1"/>
</dbReference>
<dbReference type="InterPro" id="IPR003593">
    <property type="entry name" value="AAA+_ATPase"/>
</dbReference>
<dbReference type="InterPro" id="IPR050166">
    <property type="entry name" value="ABC_transporter_ATP-bind"/>
</dbReference>
<feature type="domain" description="ABC transporter" evidence="4">
    <location>
        <begin position="29"/>
        <end position="260"/>
    </location>
</feature>
<dbReference type="SUPFAM" id="SSF52540">
    <property type="entry name" value="P-loop containing nucleoside triphosphate hydrolases"/>
    <property type="match status" value="1"/>
</dbReference>
<dbReference type="PANTHER" id="PTHR42788:SF13">
    <property type="entry name" value="ALIPHATIC SULFONATES IMPORT ATP-BINDING PROTEIN SSUB"/>
    <property type="match status" value="1"/>
</dbReference>
<protein>
    <submittedName>
        <fullName evidence="5">Nitrate/sulfonate/bicarbonate ABC transporter ATP-binding protein</fullName>
    </submittedName>
</protein>
<keyword evidence="3 5" id="KW-0067">ATP-binding</keyword>
<dbReference type="SMART" id="SM00382">
    <property type="entry name" value="AAA"/>
    <property type="match status" value="1"/>
</dbReference>